<dbReference type="Pfam" id="PF02501">
    <property type="entry name" value="T2SSI"/>
    <property type="match status" value="1"/>
</dbReference>
<evidence type="ECO:0000256" key="2">
    <source>
        <dbReference type="ARBA" id="ARBA00008358"/>
    </source>
</evidence>
<dbReference type="RefSeq" id="WP_315946183.1">
    <property type="nucleotide sequence ID" value="NZ_JAWCUA010000003.1"/>
</dbReference>
<evidence type="ECO:0000256" key="9">
    <source>
        <dbReference type="RuleBase" id="RU368030"/>
    </source>
</evidence>
<evidence type="ECO:0000256" key="5">
    <source>
        <dbReference type="ARBA" id="ARBA00022519"/>
    </source>
</evidence>
<dbReference type="InterPro" id="IPR003413">
    <property type="entry name" value="T2SS_GspI_C"/>
</dbReference>
<evidence type="ECO:0000256" key="3">
    <source>
        <dbReference type="ARBA" id="ARBA00022475"/>
    </source>
</evidence>
<dbReference type="EMBL" id="JAWCUA010000003">
    <property type="protein sequence ID" value="MDU0112460.1"/>
    <property type="molecule type" value="Genomic_DNA"/>
</dbReference>
<keyword evidence="4 9" id="KW-0488">Methylation</keyword>
<organism evidence="11 12">
    <name type="scientific">Psychrosphaera aquimarina</name>
    <dbReference type="NCBI Taxonomy" id="2044854"/>
    <lineage>
        <taxon>Bacteria</taxon>
        <taxon>Pseudomonadati</taxon>
        <taxon>Pseudomonadota</taxon>
        <taxon>Gammaproteobacteria</taxon>
        <taxon>Alteromonadales</taxon>
        <taxon>Pseudoalteromonadaceae</taxon>
        <taxon>Psychrosphaera</taxon>
    </lineage>
</organism>
<keyword evidence="7 9" id="KW-1133">Transmembrane helix</keyword>
<dbReference type="SUPFAM" id="SSF54523">
    <property type="entry name" value="Pili subunits"/>
    <property type="match status" value="1"/>
</dbReference>
<dbReference type="PANTHER" id="PTHR38779:SF2">
    <property type="entry name" value="TYPE II SECRETION SYSTEM PROTEIN I-RELATED"/>
    <property type="match status" value="1"/>
</dbReference>
<evidence type="ECO:0000256" key="1">
    <source>
        <dbReference type="ARBA" id="ARBA00004377"/>
    </source>
</evidence>
<reference evidence="11 12" key="1">
    <citation type="submission" date="2023-10" db="EMBL/GenBank/DDBJ databases">
        <title>Psychrosphaera aquimaarina strain SW33 isolated from seawater.</title>
        <authorList>
            <person name="Bayburt H."/>
            <person name="Kim J.M."/>
            <person name="Choi B.J."/>
            <person name="Jeon C.O."/>
        </authorList>
    </citation>
    <scope>NUCLEOTIDE SEQUENCE [LARGE SCALE GENOMIC DNA]</scope>
    <source>
        <strain evidence="11 12">KCTC 52743</strain>
    </source>
</reference>
<comment type="subunit">
    <text evidence="9">Type II secretion is composed of four main components: the outer membrane complex, the inner membrane complex, the cytoplasmic secretion ATPase and the periplasm-spanning pseudopilus.</text>
</comment>
<dbReference type="Gene3D" id="3.30.1300.30">
    <property type="entry name" value="GSPII I/J protein-like"/>
    <property type="match status" value="1"/>
</dbReference>
<protein>
    <recommendedName>
        <fullName evidence="9">Type II secretion system protein I</fullName>
        <shortName evidence="9">T2SS minor pseudopilin I</shortName>
    </recommendedName>
</protein>
<keyword evidence="12" id="KW-1185">Reference proteome</keyword>
<evidence type="ECO:0000256" key="4">
    <source>
        <dbReference type="ARBA" id="ARBA00022481"/>
    </source>
</evidence>
<dbReference type="InterPro" id="IPR012902">
    <property type="entry name" value="N_methyl_site"/>
</dbReference>
<evidence type="ECO:0000256" key="8">
    <source>
        <dbReference type="ARBA" id="ARBA00023136"/>
    </source>
</evidence>
<comment type="PTM">
    <text evidence="9">Cleaved by prepilin peptidase.</text>
</comment>
<name>A0ABU3QZ93_9GAMM</name>
<keyword evidence="3" id="KW-1003">Cell membrane</keyword>
<evidence type="ECO:0000256" key="7">
    <source>
        <dbReference type="ARBA" id="ARBA00022989"/>
    </source>
</evidence>
<dbReference type="Proteomes" id="UP001257914">
    <property type="component" value="Unassembled WGS sequence"/>
</dbReference>
<comment type="subcellular location">
    <subcellularLocation>
        <location evidence="1 9">Cell inner membrane</location>
        <topology evidence="1 9">Single-pass membrane protein</topology>
    </subcellularLocation>
</comment>
<evidence type="ECO:0000259" key="10">
    <source>
        <dbReference type="Pfam" id="PF02501"/>
    </source>
</evidence>
<sequence>MTIVRSTYPVKGFTLIELLLALAIFAYSASAILGVVGTASNNLGQIEEMTFASWVANNRLVELQVSKQWPPKDKEKGEQELAGRTWYWHQKVVKTEDEDLRAVTVTVSSDEKATSSIYSLTTYVSVNADSSKDL</sequence>
<feature type="domain" description="Type II secretion system protein GspI C-terminal" evidence="10">
    <location>
        <begin position="47"/>
        <end position="125"/>
    </location>
</feature>
<comment type="function">
    <text evidence="9">Component of the type II secretion system required for the energy-dependent secretion of extracellular factors such as proteases and toxins from the periplasm.</text>
</comment>
<dbReference type="InterPro" id="IPR045584">
    <property type="entry name" value="Pilin-like"/>
</dbReference>
<dbReference type="NCBIfam" id="TIGR02532">
    <property type="entry name" value="IV_pilin_GFxxxE"/>
    <property type="match status" value="1"/>
</dbReference>
<proteinExistence type="inferred from homology"/>
<evidence type="ECO:0000313" key="11">
    <source>
        <dbReference type="EMBL" id="MDU0112460.1"/>
    </source>
</evidence>
<comment type="caution">
    <text evidence="11">The sequence shown here is derived from an EMBL/GenBank/DDBJ whole genome shotgun (WGS) entry which is preliminary data.</text>
</comment>
<feature type="transmembrane region" description="Helical" evidence="9">
    <location>
        <begin position="12"/>
        <end position="36"/>
    </location>
</feature>
<keyword evidence="8 9" id="KW-0472">Membrane</keyword>
<dbReference type="PANTHER" id="PTHR38779">
    <property type="entry name" value="TYPE II SECRETION SYSTEM PROTEIN I-RELATED"/>
    <property type="match status" value="1"/>
</dbReference>
<evidence type="ECO:0000313" key="12">
    <source>
        <dbReference type="Proteomes" id="UP001257914"/>
    </source>
</evidence>
<dbReference type="Pfam" id="PF07963">
    <property type="entry name" value="N_methyl"/>
    <property type="match status" value="1"/>
</dbReference>
<dbReference type="NCBIfam" id="TIGR01707">
    <property type="entry name" value="gspI"/>
    <property type="match status" value="1"/>
</dbReference>
<keyword evidence="6 9" id="KW-0812">Transmembrane</keyword>
<evidence type="ECO:0000256" key="6">
    <source>
        <dbReference type="ARBA" id="ARBA00022692"/>
    </source>
</evidence>
<accession>A0ABU3QZ93</accession>
<dbReference type="InterPro" id="IPR010052">
    <property type="entry name" value="T2SS_protein-GspI"/>
</dbReference>
<keyword evidence="5 9" id="KW-0997">Cell inner membrane</keyword>
<comment type="similarity">
    <text evidence="2 9">Belongs to the GSP I family.</text>
</comment>
<gene>
    <name evidence="11" type="primary">gspI</name>
    <name evidence="11" type="ORF">RT723_05480</name>
</gene>